<keyword evidence="2" id="KW-0808">Transferase</keyword>
<reference evidence="2" key="1">
    <citation type="journal article" date="2020" name="mSystems">
        <title>Genome- and Community-Level Interaction Insights into Carbon Utilization and Element Cycling Functions of Hydrothermarchaeota in Hydrothermal Sediment.</title>
        <authorList>
            <person name="Zhou Z."/>
            <person name="Liu Y."/>
            <person name="Xu W."/>
            <person name="Pan J."/>
            <person name="Luo Z.H."/>
            <person name="Li M."/>
        </authorList>
    </citation>
    <scope>NUCLEOTIDE SEQUENCE [LARGE SCALE GENOMIC DNA]</scope>
    <source>
        <strain evidence="2">SpSt-1105</strain>
    </source>
</reference>
<comment type="caution">
    <text evidence="2">The sequence shown here is derived from an EMBL/GenBank/DDBJ whole genome shotgun (WGS) entry which is preliminary data.</text>
</comment>
<feature type="domain" description="UPF0033" evidence="1">
    <location>
        <begin position="8"/>
        <end position="75"/>
    </location>
</feature>
<name>A0A7J3Z7G1_9CREN</name>
<gene>
    <name evidence="2" type="ORF">ENM66_04620</name>
</gene>
<dbReference type="GO" id="GO:0016740">
    <property type="term" value="F:transferase activity"/>
    <property type="evidence" value="ECO:0007669"/>
    <property type="project" value="UniProtKB-KW"/>
</dbReference>
<dbReference type="Gene3D" id="3.30.110.40">
    <property type="entry name" value="TusA-like domain"/>
    <property type="match status" value="1"/>
</dbReference>
<dbReference type="SUPFAM" id="SSF64307">
    <property type="entry name" value="SirA-like"/>
    <property type="match status" value="1"/>
</dbReference>
<dbReference type="InterPro" id="IPR036868">
    <property type="entry name" value="TusA-like_sf"/>
</dbReference>
<sequence length="82" mass="9154">MEIALSLLDLRNEECPGPLVKTIRALTKARKGDKFIVLITSKECAEMLKQAIEALGIAKISVLNATNYYEIYLEKIVDSLEV</sequence>
<dbReference type="Pfam" id="PF01206">
    <property type="entry name" value="TusA"/>
    <property type="match status" value="1"/>
</dbReference>
<evidence type="ECO:0000259" key="1">
    <source>
        <dbReference type="Pfam" id="PF01206"/>
    </source>
</evidence>
<dbReference type="AlphaFoldDB" id="A0A7J3Z7G1"/>
<dbReference type="CDD" id="cd00291">
    <property type="entry name" value="SirA_YedF_YeeD"/>
    <property type="match status" value="1"/>
</dbReference>
<proteinExistence type="predicted"/>
<dbReference type="InterPro" id="IPR001455">
    <property type="entry name" value="TusA-like"/>
</dbReference>
<organism evidence="2">
    <name type="scientific">Ignisphaera aggregans</name>
    <dbReference type="NCBI Taxonomy" id="334771"/>
    <lineage>
        <taxon>Archaea</taxon>
        <taxon>Thermoproteota</taxon>
        <taxon>Thermoprotei</taxon>
        <taxon>Desulfurococcales</taxon>
        <taxon>Desulfurococcaceae</taxon>
        <taxon>Ignisphaera</taxon>
    </lineage>
</organism>
<dbReference type="EMBL" id="DRYQ01000066">
    <property type="protein sequence ID" value="HHQ50617.1"/>
    <property type="molecule type" value="Genomic_DNA"/>
</dbReference>
<accession>A0A7J3Z7G1</accession>
<protein>
    <submittedName>
        <fullName evidence="2">Sulfurtransferase TusA family protein</fullName>
    </submittedName>
</protein>
<evidence type="ECO:0000313" key="2">
    <source>
        <dbReference type="EMBL" id="HHQ50617.1"/>
    </source>
</evidence>